<comment type="caution">
    <text evidence="1">The sequence shown here is derived from an EMBL/GenBank/DDBJ whole genome shotgun (WGS) entry which is preliminary data.</text>
</comment>
<organism evidence="1 2">
    <name type="scientific">Molorchus minor</name>
    <dbReference type="NCBI Taxonomy" id="1323400"/>
    <lineage>
        <taxon>Eukaryota</taxon>
        <taxon>Metazoa</taxon>
        <taxon>Ecdysozoa</taxon>
        <taxon>Arthropoda</taxon>
        <taxon>Hexapoda</taxon>
        <taxon>Insecta</taxon>
        <taxon>Pterygota</taxon>
        <taxon>Neoptera</taxon>
        <taxon>Endopterygota</taxon>
        <taxon>Coleoptera</taxon>
        <taxon>Polyphaga</taxon>
        <taxon>Cucujiformia</taxon>
        <taxon>Chrysomeloidea</taxon>
        <taxon>Cerambycidae</taxon>
        <taxon>Lamiinae</taxon>
        <taxon>Monochamini</taxon>
        <taxon>Molorchus</taxon>
    </lineage>
</organism>
<dbReference type="Proteomes" id="UP001162164">
    <property type="component" value="Unassembled WGS sequence"/>
</dbReference>
<reference evidence="1" key="1">
    <citation type="journal article" date="2023" name="Insect Mol. Biol.">
        <title>Genome sequencing provides insights into the evolution of gene families encoding plant cell wall-degrading enzymes in longhorned beetles.</title>
        <authorList>
            <person name="Shin N.R."/>
            <person name="Okamura Y."/>
            <person name="Kirsch R."/>
            <person name="Pauchet Y."/>
        </authorList>
    </citation>
    <scope>NUCLEOTIDE SEQUENCE</scope>
    <source>
        <strain evidence="1">MMC_N1</strain>
    </source>
</reference>
<sequence>MKRESYEKHIGTWNRFLSSVKARLTVAQVVENVKSHAILTFDFIFLILISTYDPVVKLGLKQLNE</sequence>
<accession>A0ABQ9JPB4</accession>
<proteinExistence type="predicted"/>
<evidence type="ECO:0000313" key="1">
    <source>
        <dbReference type="EMBL" id="KAJ8979769.1"/>
    </source>
</evidence>
<gene>
    <name evidence="1" type="ORF">NQ317_015246</name>
</gene>
<dbReference type="EMBL" id="JAPWTJ010000316">
    <property type="protein sequence ID" value="KAJ8979769.1"/>
    <property type="molecule type" value="Genomic_DNA"/>
</dbReference>
<keyword evidence="2" id="KW-1185">Reference proteome</keyword>
<evidence type="ECO:0000313" key="2">
    <source>
        <dbReference type="Proteomes" id="UP001162164"/>
    </source>
</evidence>
<name>A0ABQ9JPB4_9CUCU</name>
<protein>
    <submittedName>
        <fullName evidence="1">Uncharacterized protein</fullName>
    </submittedName>
</protein>